<dbReference type="Pfam" id="PF00561">
    <property type="entry name" value="Abhydrolase_1"/>
    <property type="match status" value="1"/>
</dbReference>
<gene>
    <name evidence="2" type="ORF">HLB44_13075</name>
</gene>
<reference evidence="2 3" key="1">
    <citation type="submission" date="2020-05" db="EMBL/GenBank/DDBJ databases">
        <title>Aquincola sp. isolate from soil.</title>
        <authorList>
            <person name="Han J."/>
            <person name="Kim D.-U."/>
        </authorList>
    </citation>
    <scope>NUCLEOTIDE SEQUENCE [LARGE SCALE GENOMIC DNA]</scope>
    <source>
        <strain evidence="2 3">S2</strain>
    </source>
</reference>
<dbReference type="PRINTS" id="PR00111">
    <property type="entry name" value="ABHYDROLASE"/>
</dbReference>
<name>A0ABX2EH25_9BURK</name>
<organism evidence="2 3">
    <name type="scientific">Pseudaquabacterium terrae</name>
    <dbReference type="NCBI Taxonomy" id="2732868"/>
    <lineage>
        <taxon>Bacteria</taxon>
        <taxon>Pseudomonadati</taxon>
        <taxon>Pseudomonadota</taxon>
        <taxon>Betaproteobacteria</taxon>
        <taxon>Burkholderiales</taxon>
        <taxon>Sphaerotilaceae</taxon>
        <taxon>Pseudaquabacterium</taxon>
    </lineage>
</organism>
<evidence type="ECO:0000313" key="2">
    <source>
        <dbReference type="EMBL" id="NRF67919.1"/>
    </source>
</evidence>
<dbReference type="RefSeq" id="WP_173123098.1">
    <property type="nucleotide sequence ID" value="NZ_JABRWJ010000004.1"/>
</dbReference>
<accession>A0ABX2EH25</accession>
<keyword evidence="3" id="KW-1185">Reference proteome</keyword>
<keyword evidence="2" id="KW-0378">Hydrolase</keyword>
<protein>
    <submittedName>
        <fullName evidence="2">Alpha/beta fold hydrolase</fullName>
    </submittedName>
</protein>
<sequence length="318" mass="34556">MATAALRIVGLLLMLTALAVPLLRAPPRSVESLVHRWAPPPSEFLDLQGQLVHYRDEGPRADGAPIVLLHGTSASLHTWEGWVRALRGQRRVITLDLPAFGLTGPFAGAYAGRPYTGREYARFVLDVLDRLGVQRFVVGGNSLGGEVAWQVAAAAPQRVERLVLVDASGHSFASQSVPLGFRIARLPGFGTLSEWLMPRAVVVSSLHDVYGDPAKVTDTLVDRYFEMALREGNRRALAERMQLVGQTPDEARIATLTLPTLILWGQRDRLIPPAVAQRFAKDIAGSRLVVFETLGHVPHEEDPAATVAPVKAFLGLAP</sequence>
<evidence type="ECO:0000313" key="3">
    <source>
        <dbReference type="Proteomes" id="UP000737171"/>
    </source>
</evidence>
<proteinExistence type="predicted"/>
<dbReference type="GO" id="GO:0016787">
    <property type="term" value="F:hydrolase activity"/>
    <property type="evidence" value="ECO:0007669"/>
    <property type="project" value="UniProtKB-KW"/>
</dbReference>
<dbReference type="Gene3D" id="3.40.50.1820">
    <property type="entry name" value="alpha/beta hydrolase"/>
    <property type="match status" value="1"/>
</dbReference>
<dbReference type="PANTHER" id="PTHR46438">
    <property type="entry name" value="ALPHA/BETA-HYDROLASES SUPERFAMILY PROTEIN"/>
    <property type="match status" value="1"/>
</dbReference>
<evidence type="ECO:0000259" key="1">
    <source>
        <dbReference type="Pfam" id="PF00561"/>
    </source>
</evidence>
<feature type="domain" description="AB hydrolase-1" evidence="1">
    <location>
        <begin position="65"/>
        <end position="303"/>
    </location>
</feature>
<dbReference type="InterPro" id="IPR000073">
    <property type="entry name" value="AB_hydrolase_1"/>
</dbReference>
<comment type="caution">
    <text evidence="2">The sequence shown here is derived from an EMBL/GenBank/DDBJ whole genome shotgun (WGS) entry which is preliminary data.</text>
</comment>
<dbReference type="SUPFAM" id="SSF53474">
    <property type="entry name" value="alpha/beta-Hydrolases"/>
    <property type="match status" value="1"/>
</dbReference>
<dbReference type="PANTHER" id="PTHR46438:SF11">
    <property type="entry name" value="LIPASE-RELATED"/>
    <property type="match status" value="1"/>
</dbReference>
<dbReference type="EMBL" id="JABRWJ010000004">
    <property type="protein sequence ID" value="NRF67919.1"/>
    <property type="molecule type" value="Genomic_DNA"/>
</dbReference>
<dbReference type="Proteomes" id="UP000737171">
    <property type="component" value="Unassembled WGS sequence"/>
</dbReference>
<dbReference type="InterPro" id="IPR029058">
    <property type="entry name" value="AB_hydrolase_fold"/>
</dbReference>